<comment type="caution">
    <text evidence="3">The sequence shown here is derived from an EMBL/GenBank/DDBJ whole genome shotgun (WGS) entry which is preliminary data.</text>
</comment>
<dbReference type="SUPFAM" id="SSF48452">
    <property type="entry name" value="TPR-like"/>
    <property type="match status" value="1"/>
</dbReference>
<proteinExistence type="predicted"/>
<dbReference type="EMBL" id="QZFU01000056">
    <property type="protein sequence ID" value="RJO67941.1"/>
    <property type="molecule type" value="Genomic_DNA"/>
</dbReference>
<evidence type="ECO:0000313" key="3">
    <source>
        <dbReference type="EMBL" id="RJO67941.1"/>
    </source>
</evidence>
<name>A0A3A4K5Z2_9NOCA</name>
<evidence type="ECO:0000313" key="4">
    <source>
        <dbReference type="Proteomes" id="UP000266677"/>
    </source>
</evidence>
<dbReference type="InterPro" id="IPR001387">
    <property type="entry name" value="Cro/C1-type_HTH"/>
</dbReference>
<feature type="domain" description="HTH cro/C1-type" evidence="2">
    <location>
        <begin position="75"/>
        <end position="121"/>
    </location>
</feature>
<accession>A0A3A4K5Z2</accession>
<dbReference type="PROSITE" id="PS50943">
    <property type="entry name" value="HTH_CROC1"/>
    <property type="match status" value="1"/>
</dbReference>
<dbReference type="Gene3D" id="1.25.40.10">
    <property type="entry name" value="Tetratricopeptide repeat domain"/>
    <property type="match status" value="1"/>
</dbReference>
<sequence length="465" mass="51999">MSQHTRRVCVACGAQLARTNRDTHCHPCGRRRDRAPKLPMKEWRTGALFDALAAKDMAQVVWAYRHHRAHGRRPLTQADMARWLGITQGQLSRIENGRNRIRSLDTLTHYARCLQIPHALCWFDIDEPDTAPVAPTEPVQVRLPGGRRIPAATMPSLPAQAESLLTTLDQYVVTDMLSGPHPLLPVVEHQLWFIDRLIAGSRGSGRQRLLYVSARYAEFMGWLRHDEGDLHAALHWSNAAFDLVKELGDTRFLSYVQMRKSNIASDIRKPDLAIVFAKEALSNLSLTPRQRAVALRQLAHGYAMLGEQEACVRALDQAHAAADEGENDPGDMSGYCTPEYIAMEAAHCWVQLGRPEAALDDLQHGLENWKPGNRRDLGVGLARLAAAYAGLGQPDEANEVAGHALVIVAETRSSRTIQQLHQVTEKLTQTGHLSHARELDHALRRTLRRPEAAAPMKTRRTSEWN</sequence>
<dbReference type="GO" id="GO:0003677">
    <property type="term" value="F:DNA binding"/>
    <property type="evidence" value="ECO:0007669"/>
    <property type="project" value="InterPro"/>
</dbReference>
<protein>
    <submittedName>
        <fullName evidence="3">XRE family transcriptional regulator</fullName>
    </submittedName>
</protein>
<evidence type="ECO:0000259" key="2">
    <source>
        <dbReference type="PROSITE" id="PS50943"/>
    </source>
</evidence>
<evidence type="ECO:0000256" key="1">
    <source>
        <dbReference type="SAM" id="MobiDB-lite"/>
    </source>
</evidence>
<dbReference type="Proteomes" id="UP000266677">
    <property type="component" value="Unassembled WGS sequence"/>
</dbReference>
<dbReference type="CDD" id="cd00093">
    <property type="entry name" value="HTH_XRE"/>
    <property type="match status" value="1"/>
</dbReference>
<organism evidence="3 4">
    <name type="scientific">Nocardia panacis</name>
    <dbReference type="NCBI Taxonomy" id="2340916"/>
    <lineage>
        <taxon>Bacteria</taxon>
        <taxon>Bacillati</taxon>
        <taxon>Actinomycetota</taxon>
        <taxon>Actinomycetes</taxon>
        <taxon>Mycobacteriales</taxon>
        <taxon>Nocardiaceae</taxon>
        <taxon>Nocardia</taxon>
    </lineage>
</organism>
<reference evidence="3 4" key="1">
    <citation type="submission" date="2018-09" db="EMBL/GenBank/DDBJ databases">
        <title>YIM PH21274 draft genome.</title>
        <authorList>
            <person name="Miao C."/>
        </authorList>
    </citation>
    <scope>NUCLEOTIDE SEQUENCE [LARGE SCALE GENOMIC DNA]</scope>
    <source>
        <strain evidence="3 4">YIM PH 21724</strain>
    </source>
</reference>
<dbReference type="InterPro" id="IPR011990">
    <property type="entry name" value="TPR-like_helical_dom_sf"/>
</dbReference>
<keyword evidence="4" id="KW-1185">Reference proteome</keyword>
<gene>
    <name evidence="3" type="ORF">D5S18_34130</name>
</gene>
<feature type="region of interest" description="Disordered" evidence="1">
    <location>
        <begin position="431"/>
        <end position="465"/>
    </location>
</feature>
<dbReference type="SUPFAM" id="SSF47413">
    <property type="entry name" value="lambda repressor-like DNA-binding domains"/>
    <property type="match status" value="1"/>
</dbReference>
<dbReference type="AlphaFoldDB" id="A0A3A4K5Z2"/>
<feature type="compositionally biased region" description="Basic and acidic residues" evidence="1">
    <location>
        <begin position="435"/>
        <end position="451"/>
    </location>
</feature>
<dbReference type="InterPro" id="IPR010982">
    <property type="entry name" value="Lambda_DNA-bd_dom_sf"/>
</dbReference>
<dbReference type="Gene3D" id="1.10.260.40">
    <property type="entry name" value="lambda repressor-like DNA-binding domains"/>
    <property type="match status" value="1"/>
</dbReference>
<dbReference type="Pfam" id="PF13560">
    <property type="entry name" value="HTH_31"/>
    <property type="match status" value="1"/>
</dbReference>